<dbReference type="RefSeq" id="WP_064121436.1">
    <property type="nucleotide sequence ID" value="NZ_CP015243.1"/>
</dbReference>
<evidence type="ECO:0000256" key="5">
    <source>
        <dbReference type="ARBA" id="ARBA00022475"/>
    </source>
</evidence>
<dbReference type="CDD" id="cd06261">
    <property type="entry name" value="TM_PBP2"/>
    <property type="match status" value="1"/>
</dbReference>
<dbReference type="PANTHER" id="PTHR43227:SF9">
    <property type="entry name" value="SN-GLYCEROL-3-PHOSPHATE TRANSPORT SYSTEM PERMEASE PROTEIN UGPA"/>
    <property type="match status" value="1"/>
</dbReference>
<feature type="transmembrane region" description="Helical" evidence="11">
    <location>
        <begin position="12"/>
        <end position="30"/>
    </location>
</feature>
<dbReference type="Gene3D" id="1.10.3720.10">
    <property type="entry name" value="MetI-like"/>
    <property type="match status" value="1"/>
</dbReference>
<comment type="similarity">
    <text evidence="2">Belongs to the binding-protein-dependent transport system permease family. UgpAE subfamily.</text>
</comment>
<name>A0A172YBS7_9GAMM</name>
<evidence type="ECO:0000256" key="6">
    <source>
        <dbReference type="ARBA" id="ARBA00022519"/>
    </source>
</evidence>
<sequence>MTTFQRHRFTPWLLLAPQLVVIAVFFFWPASQALYQSLYVQDPFGLSATFAGLDNFIQVLVDPEYRRALGVTVVFSASVALLALSVALLLAVLADRVVKGARGYRTLLVWPYAVAPAIAGVLWMFLFDPTLGVLSAMLGTLGVDWNHRLDGGQALALVIIASVWKQVSYNFVFFLAGLQAIPKSLLEAAAIDAAGPWKRFWTITFPLLSPTTFFLLVMNTTYAFFDTFGTIDATTGGGPGGATRTLIYKVFEDGFVGYDLGASAAQSVILMLLVGALTLVQFRYIERKVHY</sequence>
<keyword evidence="4 11" id="KW-0813">Transport</keyword>
<comment type="subunit">
    <text evidence="3">The complex is composed of two ATP-binding proteins (UgpC), two transmembrane proteins (UgpA and UgpE) and a solute-binding protein (UgpB).</text>
</comment>
<dbReference type="Proteomes" id="UP000077875">
    <property type="component" value="Chromosome"/>
</dbReference>
<keyword evidence="7 11" id="KW-0812">Transmembrane</keyword>
<protein>
    <recommendedName>
        <fullName evidence="10">sn-glycerol-3-phosphate transport system permease protein UgpA</fullName>
    </recommendedName>
</protein>
<keyword evidence="6" id="KW-0997">Cell inner membrane</keyword>
<evidence type="ECO:0000256" key="9">
    <source>
        <dbReference type="ARBA" id="ARBA00023136"/>
    </source>
</evidence>
<feature type="transmembrane region" description="Helical" evidence="11">
    <location>
        <begin position="106"/>
        <end position="127"/>
    </location>
</feature>
<dbReference type="KEGG" id="haa:A5892_02385"/>
<feature type="transmembrane region" description="Helical" evidence="11">
    <location>
        <begin position="264"/>
        <end position="285"/>
    </location>
</feature>
<evidence type="ECO:0000256" key="4">
    <source>
        <dbReference type="ARBA" id="ARBA00022448"/>
    </source>
</evidence>
<evidence type="ECO:0000256" key="2">
    <source>
        <dbReference type="ARBA" id="ARBA00008852"/>
    </source>
</evidence>
<evidence type="ECO:0000256" key="3">
    <source>
        <dbReference type="ARBA" id="ARBA00011557"/>
    </source>
</evidence>
<dbReference type="SUPFAM" id="SSF161098">
    <property type="entry name" value="MetI-like"/>
    <property type="match status" value="1"/>
</dbReference>
<dbReference type="GO" id="GO:0005886">
    <property type="term" value="C:plasma membrane"/>
    <property type="evidence" value="ECO:0007669"/>
    <property type="project" value="UniProtKB-SubCell"/>
</dbReference>
<dbReference type="PROSITE" id="PS50928">
    <property type="entry name" value="ABC_TM1"/>
    <property type="match status" value="1"/>
</dbReference>
<evidence type="ECO:0000256" key="1">
    <source>
        <dbReference type="ARBA" id="ARBA00004429"/>
    </source>
</evidence>
<feature type="domain" description="ABC transmembrane type-1" evidence="12">
    <location>
        <begin position="69"/>
        <end position="281"/>
    </location>
</feature>
<dbReference type="GO" id="GO:0055085">
    <property type="term" value="P:transmembrane transport"/>
    <property type="evidence" value="ECO:0007669"/>
    <property type="project" value="InterPro"/>
</dbReference>
<dbReference type="PANTHER" id="PTHR43227">
    <property type="entry name" value="BLL4140 PROTEIN"/>
    <property type="match status" value="1"/>
</dbReference>
<keyword evidence="8 11" id="KW-1133">Transmembrane helix</keyword>
<evidence type="ECO:0000259" key="12">
    <source>
        <dbReference type="PROSITE" id="PS50928"/>
    </source>
</evidence>
<gene>
    <name evidence="13" type="ORF">A5892_02385</name>
</gene>
<dbReference type="AlphaFoldDB" id="A0A172YBS7"/>
<organism evidence="13 14">
    <name type="scientific">Halotalea alkalilenta</name>
    <dbReference type="NCBI Taxonomy" id="376489"/>
    <lineage>
        <taxon>Bacteria</taxon>
        <taxon>Pseudomonadati</taxon>
        <taxon>Pseudomonadota</taxon>
        <taxon>Gammaproteobacteria</taxon>
        <taxon>Oceanospirillales</taxon>
        <taxon>Halomonadaceae</taxon>
        <taxon>Halotalea</taxon>
    </lineage>
</organism>
<keyword evidence="9 11" id="KW-0472">Membrane</keyword>
<dbReference type="InterPro" id="IPR050809">
    <property type="entry name" value="UgpAE/MalFG_permease"/>
</dbReference>
<keyword evidence="5" id="KW-1003">Cell membrane</keyword>
<proteinExistence type="inferred from homology"/>
<dbReference type="STRING" id="376489.A5892_02385"/>
<feature type="transmembrane region" description="Helical" evidence="11">
    <location>
        <begin position="68"/>
        <end position="94"/>
    </location>
</feature>
<feature type="transmembrane region" description="Helical" evidence="11">
    <location>
        <begin position="199"/>
        <end position="218"/>
    </location>
</feature>
<dbReference type="InterPro" id="IPR035906">
    <property type="entry name" value="MetI-like_sf"/>
</dbReference>
<evidence type="ECO:0000256" key="11">
    <source>
        <dbReference type="RuleBase" id="RU363032"/>
    </source>
</evidence>
<evidence type="ECO:0000313" key="14">
    <source>
        <dbReference type="Proteomes" id="UP000077875"/>
    </source>
</evidence>
<reference evidence="13 14" key="1">
    <citation type="submission" date="2016-04" db="EMBL/GenBank/DDBJ databases">
        <title>Complete Genome Sequence of Halotalea alkalilenta IHB B 13600.</title>
        <authorList>
            <person name="Swarnkar M.K."/>
            <person name="Sharma A."/>
            <person name="Kaushal K."/>
            <person name="Soni R."/>
            <person name="Rana S."/>
            <person name="Singh A.K."/>
            <person name="Gulati A."/>
        </authorList>
    </citation>
    <scope>NUCLEOTIDE SEQUENCE [LARGE SCALE GENOMIC DNA]</scope>
    <source>
        <strain evidence="13 14">IHB B 13600</strain>
    </source>
</reference>
<dbReference type="Pfam" id="PF00528">
    <property type="entry name" value="BPD_transp_1"/>
    <property type="match status" value="1"/>
</dbReference>
<evidence type="ECO:0000256" key="7">
    <source>
        <dbReference type="ARBA" id="ARBA00022692"/>
    </source>
</evidence>
<dbReference type="InterPro" id="IPR000515">
    <property type="entry name" value="MetI-like"/>
</dbReference>
<evidence type="ECO:0000256" key="10">
    <source>
        <dbReference type="ARBA" id="ARBA00040780"/>
    </source>
</evidence>
<keyword evidence="14" id="KW-1185">Reference proteome</keyword>
<dbReference type="EMBL" id="CP015243">
    <property type="protein sequence ID" value="ANF56455.1"/>
    <property type="molecule type" value="Genomic_DNA"/>
</dbReference>
<dbReference type="NCBIfam" id="NF007852">
    <property type="entry name" value="PRK10561.1"/>
    <property type="match status" value="1"/>
</dbReference>
<feature type="transmembrane region" description="Helical" evidence="11">
    <location>
        <begin position="154"/>
        <end position="178"/>
    </location>
</feature>
<evidence type="ECO:0000256" key="8">
    <source>
        <dbReference type="ARBA" id="ARBA00022989"/>
    </source>
</evidence>
<evidence type="ECO:0000313" key="13">
    <source>
        <dbReference type="EMBL" id="ANF56455.1"/>
    </source>
</evidence>
<accession>A0A172YBS7</accession>
<comment type="subcellular location">
    <subcellularLocation>
        <location evidence="1">Cell inner membrane</location>
        <topology evidence="1">Multi-pass membrane protein</topology>
    </subcellularLocation>
    <subcellularLocation>
        <location evidence="11">Cell membrane</location>
        <topology evidence="11">Multi-pass membrane protein</topology>
    </subcellularLocation>
</comment>